<dbReference type="EMBL" id="CAEZYA010000010">
    <property type="protein sequence ID" value="CAB4701280.1"/>
    <property type="molecule type" value="Genomic_DNA"/>
</dbReference>
<accession>A0A6J7T3X6</accession>
<evidence type="ECO:0000313" key="3">
    <source>
        <dbReference type="EMBL" id="CAB4701280.1"/>
    </source>
</evidence>
<evidence type="ECO:0000313" key="7">
    <source>
        <dbReference type="EMBL" id="CAB4984008.1"/>
    </source>
</evidence>
<dbReference type="InterPro" id="IPR006665">
    <property type="entry name" value="OmpA-like"/>
</dbReference>
<reference evidence="8" key="1">
    <citation type="submission" date="2020-05" db="EMBL/GenBank/DDBJ databases">
        <authorList>
            <person name="Chiriac C."/>
            <person name="Salcher M."/>
            <person name="Ghai R."/>
            <person name="Kavagutti S V."/>
        </authorList>
    </citation>
    <scope>NUCLEOTIDE SEQUENCE</scope>
</reference>
<dbReference type="Pfam" id="PF18887">
    <property type="entry name" value="MBG_3"/>
    <property type="match status" value="1"/>
</dbReference>
<evidence type="ECO:0000313" key="4">
    <source>
        <dbReference type="EMBL" id="CAB4763054.1"/>
    </source>
</evidence>
<evidence type="ECO:0000313" key="8">
    <source>
        <dbReference type="EMBL" id="CAB5048444.1"/>
    </source>
</evidence>
<dbReference type="EMBL" id="CAFBQM010000009">
    <property type="protein sequence ID" value="CAB5054969.1"/>
    <property type="molecule type" value="Genomic_DNA"/>
</dbReference>
<dbReference type="EMBL" id="CAFBOQ010000012">
    <property type="protein sequence ID" value="CAB4984008.1"/>
    <property type="molecule type" value="Genomic_DNA"/>
</dbReference>
<name>A0A6J7T3X6_9ZZZZ</name>
<dbReference type="SUPFAM" id="SSF103088">
    <property type="entry name" value="OmpA-like"/>
    <property type="match status" value="1"/>
</dbReference>
<dbReference type="EMBL" id="CAEZZN010000009">
    <property type="protein sequence ID" value="CAB4763054.1"/>
    <property type="molecule type" value="Genomic_DNA"/>
</dbReference>
<evidence type="ECO:0000259" key="1">
    <source>
        <dbReference type="Pfam" id="PF00691"/>
    </source>
</evidence>
<organism evidence="8">
    <name type="scientific">freshwater metagenome</name>
    <dbReference type="NCBI Taxonomy" id="449393"/>
    <lineage>
        <taxon>unclassified sequences</taxon>
        <taxon>metagenomes</taxon>
        <taxon>ecological metagenomes</taxon>
    </lineage>
</organism>
<dbReference type="EMBL" id="CAFAAU010000002">
    <property type="protein sequence ID" value="CAB4797275.1"/>
    <property type="molecule type" value="Genomic_DNA"/>
</dbReference>
<dbReference type="Gene3D" id="3.30.1330.60">
    <property type="entry name" value="OmpA-like domain"/>
    <property type="match status" value="1"/>
</dbReference>
<dbReference type="AlphaFoldDB" id="A0A6J7T3X6"/>
<dbReference type="Pfam" id="PF00691">
    <property type="entry name" value="OmpA"/>
    <property type="match status" value="1"/>
</dbReference>
<sequence>MRKFNKAAIAVLISSVMGLSLFTTSAANASAGELTMSLTLPSNWHFGDPEQEVTYVGYGELISEDDHVDYGVHITYPGTCGAMVGDDPFYAGIYTVIPYAEVTVDGTEVTLLSGQSYEGYTFSAPSEEFELYPFNAAVTINSGDSFSIYEGQSINPSRYSVASLPYGNVFTSVTFLYSGGSLDGLVTDQPTRAGTYTITPQAHFSPDADCNFNTTGTGRLVVSEWPADSIYNPTTTPTPTPTTTPVVTALKKATITVTGGKYSYDGSPKSATVTTNPEGLSVSVKYAGGSSAPMNSGNHSVVATITAKDYEATSANGTIVITKINPILKWDKPAAMKQGTPVSAKQLNPTANVKGTFTYTVAMGEKMAPGKYPVIASFIPNDTVNYNTGRISSEIEVTNAPRAIVVTFDLSSSKISASLLAQIKANAATPGEKVTVYGYVQAVGSKASDKSLSQARADAVAAQIRKLVPTANVVAIGKGRTTEPLCASALNKCAVVEFSN</sequence>
<protein>
    <submittedName>
        <fullName evidence="8">Unannotated protein</fullName>
    </submittedName>
</protein>
<dbReference type="InterPro" id="IPR043772">
    <property type="entry name" value="MBG_3"/>
</dbReference>
<evidence type="ECO:0000313" key="6">
    <source>
        <dbReference type="EMBL" id="CAB4854229.1"/>
    </source>
</evidence>
<proteinExistence type="predicted"/>
<dbReference type="EMBL" id="CAFBLC010000010">
    <property type="protein sequence ID" value="CAB4854229.1"/>
    <property type="molecule type" value="Genomic_DNA"/>
</dbReference>
<evidence type="ECO:0000313" key="9">
    <source>
        <dbReference type="EMBL" id="CAB5054969.1"/>
    </source>
</evidence>
<dbReference type="InterPro" id="IPR036737">
    <property type="entry name" value="OmpA-like_sf"/>
</dbReference>
<feature type="domain" description="OmpA-like" evidence="1">
    <location>
        <begin position="411"/>
        <end position="482"/>
    </location>
</feature>
<feature type="domain" description="MBG" evidence="2">
    <location>
        <begin position="253"/>
        <end position="323"/>
    </location>
</feature>
<dbReference type="EMBL" id="CAFBQD010000011">
    <property type="protein sequence ID" value="CAB5048444.1"/>
    <property type="molecule type" value="Genomic_DNA"/>
</dbReference>
<evidence type="ECO:0000313" key="5">
    <source>
        <dbReference type="EMBL" id="CAB4797275.1"/>
    </source>
</evidence>
<evidence type="ECO:0000259" key="2">
    <source>
        <dbReference type="Pfam" id="PF18887"/>
    </source>
</evidence>
<gene>
    <name evidence="3" type="ORF">UFOPK2627_00508</name>
    <name evidence="4" type="ORF">UFOPK2879_00424</name>
    <name evidence="5" type="ORF">UFOPK3078_00116</name>
    <name evidence="6" type="ORF">UFOPK3288_00447</name>
    <name evidence="7" type="ORF">UFOPK3990_00588</name>
    <name evidence="8" type="ORF">UFOPK4245_00652</name>
    <name evidence="9" type="ORF">UFOPK4337_00379</name>
</gene>